<gene>
    <name evidence="3" type="ORF">F511_12529</name>
</gene>
<dbReference type="Proteomes" id="UP000250235">
    <property type="component" value="Unassembled WGS sequence"/>
</dbReference>
<dbReference type="AlphaFoldDB" id="A0A2Z7DIU3"/>
<organism evidence="3 4">
    <name type="scientific">Dorcoceras hygrometricum</name>
    <dbReference type="NCBI Taxonomy" id="472368"/>
    <lineage>
        <taxon>Eukaryota</taxon>
        <taxon>Viridiplantae</taxon>
        <taxon>Streptophyta</taxon>
        <taxon>Embryophyta</taxon>
        <taxon>Tracheophyta</taxon>
        <taxon>Spermatophyta</taxon>
        <taxon>Magnoliopsida</taxon>
        <taxon>eudicotyledons</taxon>
        <taxon>Gunneridae</taxon>
        <taxon>Pentapetalae</taxon>
        <taxon>asterids</taxon>
        <taxon>lamiids</taxon>
        <taxon>Lamiales</taxon>
        <taxon>Gesneriaceae</taxon>
        <taxon>Didymocarpoideae</taxon>
        <taxon>Trichosporeae</taxon>
        <taxon>Loxocarpinae</taxon>
        <taxon>Dorcoceras</taxon>
    </lineage>
</organism>
<protein>
    <recommendedName>
        <fullName evidence="2">AT3G52170-like helix-turn-helix domain-containing protein</fullName>
    </recommendedName>
</protein>
<feature type="region of interest" description="Disordered" evidence="1">
    <location>
        <begin position="252"/>
        <end position="296"/>
    </location>
</feature>
<keyword evidence="4" id="KW-1185">Reference proteome</keyword>
<evidence type="ECO:0000313" key="3">
    <source>
        <dbReference type="EMBL" id="KZV57923.1"/>
    </source>
</evidence>
<sequence length="401" mass="45140">MRLSRNVVVPAKLSFQFGRHGVIKTSNTWLDKVSFEVSDVWPESIVQCRGKSMTASVPSDASKTRKAGKRVPKDVRKSMVEKYVDNYRTLNAGKFPTVSDAKKNVGGCYYVVRQILQELEYNSSLNIGLQEVSRTRKPEEVISSVKHSFDVQVPGSDSRSEADSFDTQSVTKLDMESGLLTMNVDTSSSPAESDSSFFSDIKRKTVFVGKKVVKEKPLSEAEELSSSYATVDESILNLQTEQLSSLNIELEEEPQSLNSLENDKSKDGSSQSHRLMDDCEGSMHRDNGSPETNLKETASDDFLKYNVLNPDDNKQKSRILEIHEWESHKVPAPATEPENKPSMWQNLKSFANALTDSRGLKLQIMACDPLRVLWFYHGFRQQTHCRKEPSSLVIAFECEDM</sequence>
<accession>A0A2Z7DIU3</accession>
<dbReference type="InterPro" id="IPR058942">
    <property type="entry name" value="AT3G52170-like"/>
</dbReference>
<reference evidence="3 4" key="1">
    <citation type="journal article" date="2015" name="Proc. Natl. Acad. Sci. U.S.A.">
        <title>The resurrection genome of Boea hygrometrica: A blueprint for survival of dehydration.</title>
        <authorList>
            <person name="Xiao L."/>
            <person name="Yang G."/>
            <person name="Zhang L."/>
            <person name="Yang X."/>
            <person name="Zhao S."/>
            <person name="Ji Z."/>
            <person name="Zhou Q."/>
            <person name="Hu M."/>
            <person name="Wang Y."/>
            <person name="Chen M."/>
            <person name="Xu Y."/>
            <person name="Jin H."/>
            <person name="Xiao X."/>
            <person name="Hu G."/>
            <person name="Bao F."/>
            <person name="Hu Y."/>
            <person name="Wan P."/>
            <person name="Li L."/>
            <person name="Deng X."/>
            <person name="Kuang T."/>
            <person name="Xiang C."/>
            <person name="Zhu J.K."/>
            <person name="Oliver M.J."/>
            <person name="He Y."/>
        </authorList>
    </citation>
    <scope>NUCLEOTIDE SEQUENCE [LARGE SCALE GENOMIC DNA]</scope>
    <source>
        <strain evidence="4">cv. XS01</strain>
    </source>
</reference>
<evidence type="ECO:0000256" key="1">
    <source>
        <dbReference type="SAM" id="MobiDB-lite"/>
    </source>
</evidence>
<dbReference type="PANTHER" id="PTHR34568">
    <property type="entry name" value="RRM DOMAIN-CONTAINING PROTEIN"/>
    <property type="match status" value="1"/>
</dbReference>
<dbReference type="EMBL" id="KQ987226">
    <property type="protein sequence ID" value="KZV57923.1"/>
    <property type="molecule type" value="Genomic_DNA"/>
</dbReference>
<feature type="compositionally biased region" description="Basic and acidic residues" evidence="1">
    <location>
        <begin position="274"/>
        <end position="296"/>
    </location>
</feature>
<evidence type="ECO:0000259" key="2">
    <source>
        <dbReference type="Pfam" id="PF25896"/>
    </source>
</evidence>
<dbReference type="InterPro" id="IPR058941">
    <property type="entry name" value="HTH_AT3G52170-like"/>
</dbReference>
<dbReference type="OrthoDB" id="1930826at2759"/>
<proteinExistence type="predicted"/>
<evidence type="ECO:0000313" key="4">
    <source>
        <dbReference type="Proteomes" id="UP000250235"/>
    </source>
</evidence>
<name>A0A2Z7DIU3_9LAMI</name>
<feature type="domain" description="AT3G52170-like helix-turn-helix" evidence="2">
    <location>
        <begin position="72"/>
        <end position="121"/>
    </location>
</feature>
<dbReference type="PANTHER" id="PTHR34568:SF4">
    <property type="entry name" value="OS02G0638000 PROTEIN"/>
    <property type="match status" value="1"/>
</dbReference>
<dbReference type="Pfam" id="PF25896">
    <property type="entry name" value="HTH_AT3G52170"/>
    <property type="match status" value="1"/>
</dbReference>